<protein>
    <recommendedName>
        <fullName evidence="4">RraA-like protein</fullName>
    </recommendedName>
</protein>
<organism evidence="2 3">
    <name type="scientific">Cadophora malorum</name>
    <dbReference type="NCBI Taxonomy" id="108018"/>
    <lineage>
        <taxon>Eukaryota</taxon>
        <taxon>Fungi</taxon>
        <taxon>Dikarya</taxon>
        <taxon>Ascomycota</taxon>
        <taxon>Pezizomycotina</taxon>
        <taxon>Leotiomycetes</taxon>
        <taxon>Helotiales</taxon>
        <taxon>Ploettnerulaceae</taxon>
        <taxon>Cadophora</taxon>
    </lineage>
</organism>
<dbReference type="Proteomes" id="UP000664132">
    <property type="component" value="Unassembled WGS sequence"/>
</dbReference>
<keyword evidence="1" id="KW-0460">Magnesium</keyword>
<gene>
    <name evidence="2" type="ORF">IFR04_002809</name>
</gene>
<dbReference type="OrthoDB" id="1476984at2759"/>
<reference evidence="2" key="1">
    <citation type="submission" date="2021-02" db="EMBL/GenBank/DDBJ databases">
        <title>Genome sequence Cadophora malorum strain M34.</title>
        <authorList>
            <person name="Stefanovic E."/>
            <person name="Vu D."/>
            <person name="Scully C."/>
            <person name="Dijksterhuis J."/>
            <person name="Roader J."/>
            <person name="Houbraken J."/>
        </authorList>
    </citation>
    <scope>NUCLEOTIDE SEQUENCE</scope>
    <source>
        <strain evidence="2">M34</strain>
    </source>
</reference>
<dbReference type="CDD" id="cd16841">
    <property type="entry name" value="RraA_family"/>
    <property type="match status" value="1"/>
</dbReference>
<dbReference type="Gene3D" id="3.50.30.40">
    <property type="entry name" value="Ribonuclease E inhibitor RraA/RraA-like"/>
    <property type="match status" value="1"/>
</dbReference>
<dbReference type="GO" id="GO:0047443">
    <property type="term" value="F:4-hydroxy-4-methyl-2-oxoglutarate aldolase activity"/>
    <property type="evidence" value="ECO:0007669"/>
    <property type="project" value="TreeGrafter"/>
</dbReference>
<dbReference type="SUPFAM" id="SSF89562">
    <property type="entry name" value="RraA-like"/>
    <property type="match status" value="1"/>
</dbReference>
<evidence type="ECO:0000256" key="1">
    <source>
        <dbReference type="PIRSR" id="PIRSR605493-1"/>
    </source>
</evidence>
<dbReference type="PANTHER" id="PTHR33254:SF4">
    <property type="entry name" value="4-HYDROXY-4-METHYL-2-OXOGLUTARATE ALDOLASE 3-RELATED"/>
    <property type="match status" value="1"/>
</dbReference>
<keyword evidence="1" id="KW-0479">Metal-binding</keyword>
<sequence length="154" mass="16412">MSTNLSAATKALGRFTTCVADQISKIGDALVKLGVLYGGYLSGMKMYPPNPNTPSASSTKVFGPAYTIEMVPQNDKTSPKPAKHFVDTIPKDAVVFVSQPKDMYSACWGGLMSTRAKYLGAKGVVFDGRFRDAGEQRGLVFARGTSILGSSIFS</sequence>
<accession>A0A8H7WG55</accession>
<proteinExistence type="predicted"/>
<dbReference type="EMBL" id="JAFJYH010000025">
    <property type="protein sequence ID" value="KAG4424113.1"/>
    <property type="molecule type" value="Genomic_DNA"/>
</dbReference>
<dbReference type="PANTHER" id="PTHR33254">
    <property type="entry name" value="4-HYDROXY-4-METHYL-2-OXOGLUTARATE ALDOLASE 3-RELATED"/>
    <property type="match status" value="1"/>
</dbReference>
<dbReference type="InterPro" id="IPR036704">
    <property type="entry name" value="RraA/RraA-like_sf"/>
</dbReference>
<keyword evidence="3" id="KW-1185">Reference proteome</keyword>
<comment type="cofactor">
    <cofactor evidence="1">
        <name>Mg(2+)</name>
        <dbReference type="ChEBI" id="CHEBI:18420"/>
    </cofactor>
</comment>
<dbReference type="GO" id="GO:0008948">
    <property type="term" value="F:oxaloacetate decarboxylase activity"/>
    <property type="evidence" value="ECO:0007669"/>
    <property type="project" value="TreeGrafter"/>
</dbReference>
<name>A0A8H7WG55_9HELO</name>
<feature type="binding site" evidence="1">
    <location>
        <begin position="109"/>
        <end position="112"/>
    </location>
    <ligand>
        <name>substrate</name>
    </ligand>
</feature>
<evidence type="ECO:0008006" key="4">
    <source>
        <dbReference type="Google" id="ProtNLM"/>
    </source>
</evidence>
<dbReference type="InterPro" id="IPR005493">
    <property type="entry name" value="RraA/RraA-like"/>
</dbReference>
<comment type="caution">
    <text evidence="2">The sequence shown here is derived from an EMBL/GenBank/DDBJ whole genome shotgun (WGS) entry which is preliminary data.</text>
</comment>
<dbReference type="Pfam" id="PF03737">
    <property type="entry name" value="RraA-like"/>
    <property type="match status" value="1"/>
</dbReference>
<evidence type="ECO:0000313" key="3">
    <source>
        <dbReference type="Proteomes" id="UP000664132"/>
    </source>
</evidence>
<feature type="binding site" evidence="1">
    <location>
        <position position="132"/>
    </location>
    <ligand>
        <name>Mg(2+)</name>
        <dbReference type="ChEBI" id="CHEBI:18420"/>
    </ligand>
</feature>
<evidence type="ECO:0000313" key="2">
    <source>
        <dbReference type="EMBL" id="KAG4424113.1"/>
    </source>
</evidence>
<dbReference type="GO" id="GO:0046872">
    <property type="term" value="F:metal ion binding"/>
    <property type="evidence" value="ECO:0007669"/>
    <property type="project" value="UniProtKB-KW"/>
</dbReference>
<feature type="binding site" evidence="1">
    <location>
        <position position="131"/>
    </location>
    <ligand>
        <name>substrate</name>
    </ligand>
</feature>
<dbReference type="AlphaFoldDB" id="A0A8H7WG55"/>